<reference evidence="7" key="1">
    <citation type="submission" date="2020-11" db="EMBL/GenBank/DDBJ databases">
        <authorList>
            <person name="Tran Van P."/>
        </authorList>
    </citation>
    <scope>NUCLEOTIDE SEQUENCE</scope>
</reference>
<dbReference type="InterPro" id="IPR035762">
    <property type="entry name" value="SPRY3_RyR"/>
</dbReference>
<dbReference type="Gene3D" id="2.60.120.920">
    <property type="match status" value="3"/>
</dbReference>
<evidence type="ECO:0000256" key="6">
    <source>
        <dbReference type="SAM" id="MobiDB-lite"/>
    </source>
</evidence>
<dbReference type="SUPFAM" id="SSF100909">
    <property type="entry name" value="IP3 receptor type 1 binding core, domain 2"/>
    <property type="match status" value="1"/>
</dbReference>
<dbReference type="PANTHER" id="PTHR46399:SF8">
    <property type="entry name" value="B30.2_SPRY DOMAIN-CONTAINING PROTEIN"/>
    <property type="match status" value="1"/>
</dbReference>
<keyword evidence="3" id="KW-0407">Ion channel</keyword>
<dbReference type="GO" id="GO:0005790">
    <property type="term" value="C:smooth endoplasmic reticulum"/>
    <property type="evidence" value="ECO:0007669"/>
    <property type="project" value="TreeGrafter"/>
</dbReference>
<dbReference type="SUPFAM" id="SSF49899">
    <property type="entry name" value="Concanavalin A-like lectins/glucanases"/>
    <property type="match status" value="3"/>
</dbReference>
<keyword evidence="3" id="KW-0107">Calcium channel</keyword>
<dbReference type="PRINTS" id="PR00795">
    <property type="entry name" value="RYANODINER"/>
</dbReference>
<evidence type="ECO:0000256" key="2">
    <source>
        <dbReference type="ARBA" id="ARBA00022568"/>
    </source>
</evidence>
<feature type="region of interest" description="Disordered" evidence="6">
    <location>
        <begin position="1657"/>
        <end position="1685"/>
    </location>
</feature>
<dbReference type="GO" id="GO:0014808">
    <property type="term" value="P:release of sequestered calcium ion into cytosol by sarcoplasmic reticulum"/>
    <property type="evidence" value="ECO:0007669"/>
    <property type="project" value="TreeGrafter"/>
</dbReference>
<keyword evidence="4" id="KW-0106">Calcium</keyword>
<dbReference type="PANTHER" id="PTHR46399">
    <property type="entry name" value="B30.2/SPRY DOMAIN-CONTAINING PROTEIN"/>
    <property type="match status" value="1"/>
</dbReference>
<dbReference type="OrthoDB" id="300855at2759"/>
<sequence>MLDVLHCILIDSPEALNMMTEEHIKVIISLLEKHGRDPKVLDVLCSLCVGNGFAVRSSQNNICDYLLPGRNLLLQTDLVDHVSSVQPNVMVARVEGSAMYQRWYYEVTVDHIEQRSHLKPYVRVGWANILGYVPYPGGGEKWGGNGVGDDLFSYGFDGENLWTGGEPTPVFFSNQEFPIQRGDVVGCALDLTFPRIFFTLNGKRVLGEFVDFNVDGMFFPVMSVSAKVSARFMFGGDQGRLMYAAPESFSPLVECLHPTKELLLEPSFHFGDLTKNVICGPSIIEEDAAFVPKPVDTSSVLLPHYVESIREKLAENIHELWAMRKIEQGWRYGDHRDDMNMRHPCLTTFEKLPLAEKQYDNTLALQTLKTILAIGYHISMDKPPSRIKTLHLPKDGFLQSNGYKPMPLDLSGVSLTSKLEELVELLAENTHNIWAKERISRGWTYGLTEDEYGNRSPHLVPYARLDDMIKSANRETAGELIRTLLVYGYILEPPAGGPASSSFSQDTRMYRAEKTYAVTSGKWYYEVEILTAGPMRVGWCCADMSPGISIGWDDRSWGYDGYNEEKGHAGSFESYGKQWQVGDVVGVMIDLVDRTISFSLNGELMMDAMGSETAFADVQGEAFVPAFSLGVAQRARLIFGQDINALRFFTACGLQEGYQPFCVNMKRNVTLWYNKDLAHFENIGESSKTLEVTRIPAGSDTPPCLKISHKLFETLEKANWEFLRLSLPITCQNSFIDESEKSRRWQEIRIRQHKLRAEYDSRPNPQLEQSLISSGFSMSDIKGLQGTGGYADDGMDMDDSIRRTQTGPMLEVPQFSPTKSSMVKTKSFDGEGKDASPSSSPKPGVKKMVRTMSEQHLSARDESNRSRAKASTPEAGSRKRTLSPFGFFKRLRDQSADRKRGKTPDRSIRVTDNAMLTGGMGLLGSVPLGGKKTGRGKDANQLSVPLSSSLPRRPSMARMAQQQPHGDTTEDIFDTYCLSLINEYFYGVRIFPGQDPTLVYVGWVNTQYHSHASVFNNDAVRRVIVNGYDRKPYERQNCWMVSAGELHQEVTQGDPNAPSASQGMFIGCTLDTATGYISFSCDGKPTRYRFRLQPGGKYFPAVFLEATSKEMLQVELGRTPDTLPISAAILQNSEKHAQPQFPPRLKIQVLRPFAWARVPNVSLKVHTLKLSDLRGWSLLCEDPVPMLALHIPEENRCIDILELIENEKLLSFHAHTLKLYCAVCYQSNYRASHTLVSHVNQRQLLYAIQSQYLSGPLRMGFCDLLNVLHLEPFAMTRDVPQDFKDLSSPEFDLETLKEFIIEAMSEAVEANQVHIRDPIGGSNEKLFVPLMKICDKLLLVGQMTDEDVMKILVMIDPETWDDSFEKAGKDEHRKGLLQMALAEGVKLELCNVLHHLCDIQLRHRVESLVAFSEGFSKRLKSDQIRRYIEVKQSDLPSSVAARKTREFRCPPIEQMNALLGFKNLEEEEKENCSLGDDLRECLSEFHGKMMAYVAIPEEGEGQESEDKAGESGQKSWYSKLTRIINAIRDHVEEVTEEKISREEIQEGPDFDDHFLVQDDPGGPSDGPSDVLAPAAPVRRRGRAPEGPPHDVCLQGGGEGGRGGAPGQALAGAVPPASADVTGGRGTAQETALHPDLMRILRIHENVMAIMINTLGRRSQAETESEMTTPTSGSAKKEPRRGDENSKFQDTSFEMVVACCRFLCYFCRSSRQNQKAMFEHLVFLLDNSNILLSRPSLRGSTPLDVAYSSLMDNTELALALREHYLEKIAVYLSRCGLQSNSELVSKGYPDIGWDPVEGERYLDFLRFCVWVSGETVEENANLVIRLLIRRPECLGPALRGEGEGLLVAIKNANAMSERISAQRKLIESGGLPPPGSIDHPLPESEEDEDYIDTGAAILSFYCTLVDLLGRCAPDAGILSHGKNDALRARAILRSLVPLEDLVGVLSLRFVLNHTRPGMETARSDMPPGLAPINKQSVVLFLERVYGIEEKDLFFRLLEEAFLPDLRAATMLDKVRIRLDKV</sequence>
<dbReference type="InterPro" id="IPR001870">
    <property type="entry name" value="B30.2/SPRY"/>
</dbReference>
<dbReference type="Pfam" id="PF02026">
    <property type="entry name" value="RyR"/>
    <property type="match status" value="2"/>
</dbReference>
<proteinExistence type="predicted"/>
<keyword evidence="2" id="KW-0406">Ion transport</keyword>
<feature type="region of interest" description="Disordered" evidence="6">
    <location>
        <begin position="783"/>
        <end position="908"/>
    </location>
</feature>
<evidence type="ECO:0000256" key="1">
    <source>
        <dbReference type="ARBA" id="ARBA00004326"/>
    </source>
</evidence>
<dbReference type="InterPro" id="IPR015925">
    <property type="entry name" value="Ryanodine_IP3_receptor"/>
</dbReference>
<dbReference type="InterPro" id="IPR000699">
    <property type="entry name" value="RIH_dom"/>
</dbReference>
<dbReference type="SMART" id="SM00449">
    <property type="entry name" value="SPRY"/>
    <property type="match status" value="3"/>
</dbReference>
<evidence type="ECO:0000256" key="4">
    <source>
        <dbReference type="ARBA" id="ARBA00022837"/>
    </source>
</evidence>
<accession>A0A7R8ZN12</accession>
<organism evidence="7">
    <name type="scientific">Cyprideis torosa</name>
    <dbReference type="NCBI Taxonomy" id="163714"/>
    <lineage>
        <taxon>Eukaryota</taxon>
        <taxon>Metazoa</taxon>
        <taxon>Ecdysozoa</taxon>
        <taxon>Arthropoda</taxon>
        <taxon>Crustacea</taxon>
        <taxon>Oligostraca</taxon>
        <taxon>Ostracoda</taxon>
        <taxon>Podocopa</taxon>
        <taxon>Podocopida</taxon>
        <taxon>Cytherocopina</taxon>
        <taxon>Cytheroidea</taxon>
        <taxon>Cytherideidae</taxon>
        <taxon>Cyprideis</taxon>
    </lineage>
</organism>
<keyword evidence="2" id="KW-0109">Calcium transport</keyword>
<comment type="subcellular location">
    <subcellularLocation>
        <location evidence="1">Sarcoplasmic reticulum membrane</location>
        <topology evidence="1">Multi-pass membrane protein</topology>
    </subcellularLocation>
</comment>
<dbReference type="Gene3D" id="1.10.490.160">
    <property type="match status" value="1"/>
</dbReference>
<dbReference type="GO" id="GO:0034704">
    <property type="term" value="C:calcium channel complex"/>
    <property type="evidence" value="ECO:0007669"/>
    <property type="project" value="TreeGrafter"/>
</dbReference>
<dbReference type="CDD" id="cd12878">
    <property type="entry name" value="SPRY2_RyR"/>
    <property type="match status" value="1"/>
</dbReference>
<feature type="compositionally biased region" description="Low complexity" evidence="6">
    <location>
        <begin position="1606"/>
        <end position="1616"/>
    </location>
</feature>
<evidence type="ECO:0000313" key="7">
    <source>
        <dbReference type="EMBL" id="CAD7230660.1"/>
    </source>
</evidence>
<dbReference type="GO" id="GO:0005219">
    <property type="term" value="F:ryanodine-sensitive calcium-release channel activity"/>
    <property type="evidence" value="ECO:0007669"/>
    <property type="project" value="InterPro"/>
</dbReference>
<dbReference type="GO" id="GO:0006941">
    <property type="term" value="P:striated muscle contraction"/>
    <property type="evidence" value="ECO:0007669"/>
    <property type="project" value="TreeGrafter"/>
</dbReference>
<protein>
    <submittedName>
        <fullName evidence="7">Uncharacterized protein</fullName>
    </submittedName>
</protein>
<gene>
    <name evidence="7" type="ORF">CTOB1V02_LOCUS8518</name>
</gene>
<dbReference type="InterPro" id="IPR035910">
    <property type="entry name" value="RyR/IP3R_RIH_dom_sf"/>
</dbReference>
<dbReference type="CDD" id="cd12877">
    <property type="entry name" value="SPRY1_RyR"/>
    <property type="match status" value="1"/>
</dbReference>
<keyword evidence="5" id="KW-0703">Sarcoplasmic reticulum</keyword>
<keyword evidence="2" id="KW-0813">Transport</keyword>
<dbReference type="InterPro" id="IPR035764">
    <property type="entry name" value="SPRY2_RyR"/>
</dbReference>
<dbReference type="InterPro" id="IPR035761">
    <property type="entry name" value="SPRY1_RyR"/>
</dbReference>
<dbReference type="EMBL" id="OB662861">
    <property type="protein sequence ID" value="CAD7230660.1"/>
    <property type="molecule type" value="Genomic_DNA"/>
</dbReference>
<dbReference type="CDD" id="cd12879">
    <property type="entry name" value="SPRY3_RyR"/>
    <property type="match status" value="1"/>
</dbReference>
<feature type="compositionally biased region" description="Low complexity" evidence="6">
    <location>
        <begin position="1558"/>
        <end position="1576"/>
    </location>
</feature>
<feature type="compositionally biased region" description="Polar residues" evidence="6">
    <location>
        <begin position="815"/>
        <end position="824"/>
    </location>
</feature>
<dbReference type="InterPro" id="IPR013320">
    <property type="entry name" value="ConA-like_dom_sf"/>
</dbReference>
<evidence type="ECO:0000256" key="5">
    <source>
        <dbReference type="ARBA" id="ARBA00022951"/>
    </source>
</evidence>
<dbReference type="FunFam" id="1.10.490.160:FF:000003">
    <property type="entry name" value="Ryanodine receptor, isoform E"/>
    <property type="match status" value="1"/>
</dbReference>
<feature type="region of interest" description="Disordered" evidence="6">
    <location>
        <begin position="1536"/>
        <end position="1628"/>
    </location>
</feature>
<dbReference type="Gene3D" id="6.20.350.10">
    <property type="match status" value="1"/>
</dbReference>
<feature type="region of interest" description="Disordered" evidence="6">
    <location>
        <begin position="934"/>
        <end position="954"/>
    </location>
</feature>
<dbReference type="Pfam" id="PF21119">
    <property type="entry name" value="RYDR_Jsol"/>
    <property type="match status" value="2"/>
</dbReference>
<dbReference type="InterPro" id="IPR013333">
    <property type="entry name" value="Ryan_recept"/>
</dbReference>
<name>A0A7R8ZN12_9CRUS</name>
<evidence type="ECO:0000256" key="3">
    <source>
        <dbReference type="ARBA" id="ARBA00022673"/>
    </source>
</evidence>
<feature type="compositionally biased region" description="Basic and acidic residues" evidence="6">
    <location>
        <begin position="890"/>
        <end position="908"/>
    </location>
</feature>
<dbReference type="InterPro" id="IPR003877">
    <property type="entry name" value="SPRY_dom"/>
</dbReference>
<dbReference type="PROSITE" id="PS50188">
    <property type="entry name" value="B302_SPRY"/>
    <property type="match status" value="3"/>
</dbReference>
<feature type="compositionally biased region" description="Basic and acidic residues" evidence="6">
    <location>
        <begin position="1536"/>
        <end position="1556"/>
    </location>
</feature>
<dbReference type="GO" id="GO:0030018">
    <property type="term" value="C:Z disc"/>
    <property type="evidence" value="ECO:0007669"/>
    <property type="project" value="TreeGrafter"/>
</dbReference>
<dbReference type="GO" id="GO:0042383">
    <property type="term" value="C:sarcolemma"/>
    <property type="evidence" value="ECO:0007669"/>
    <property type="project" value="TreeGrafter"/>
</dbReference>
<dbReference type="InterPro" id="IPR043136">
    <property type="entry name" value="B30.2/SPRY_sf"/>
</dbReference>
<dbReference type="InterPro" id="IPR048581">
    <property type="entry name" value="RYDR_Jsol"/>
</dbReference>
<feature type="compositionally biased region" description="Gly residues" evidence="6">
    <location>
        <begin position="1594"/>
        <end position="1605"/>
    </location>
</feature>
<dbReference type="GO" id="GO:0033017">
    <property type="term" value="C:sarcoplasmic reticulum membrane"/>
    <property type="evidence" value="ECO:0007669"/>
    <property type="project" value="UniProtKB-SubCell"/>
</dbReference>
<feature type="compositionally biased region" description="Basic and acidic residues" evidence="6">
    <location>
        <begin position="1674"/>
        <end position="1685"/>
    </location>
</feature>
<feature type="non-terminal residue" evidence="7">
    <location>
        <position position="1"/>
    </location>
</feature>
<feature type="compositionally biased region" description="Low complexity" evidence="6">
    <location>
        <begin position="942"/>
        <end position="954"/>
    </location>
</feature>
<dbReference type="Pfam" id="PF01365">
    <property type="entry name" value="RYDR_ITPR"/>
    <property type="match status" value="2"/>
</dbReference>
<dbReference type="InterPro" id="IPR003032">
    <property type="entry name" value="Ryanodine_rcpt"/>
</dbReference>
<dbReference type="Pfam" id="PF00622">
    <property type="entry name" value="SPRY"/>
    <property type="match status" value="3"/>
</dbReference>